<keyword evidence="2" id="KW-1185">Reference proteome</keyword>
<gene>
    <name evidence="1" type="ORF">NBG4_230027</name>
</gene>
<dbReference type="Proteomes" id="UP000245125">
    <property type="component" value="Unassembled WGS sequence"/>
</dbReference>
<organism evidence="1 2">
    <name type="scientific">Candidatus Sulfobium mesophilum</name>
    <dbReference type="NCBI Taxonomy" id="2016548"/>
    <lineage>
        <taxon>Bacteria</taxon>
        <taxon>Pseudomonadati</taxon>
        <taxon>Nitrospirota</taxon>
        <taxon>Nitrospiria</taxon>
        <taxon>Nitrospirales</taxon>
        <taxon>Nitrospiraceae</taxon>
        <taxon>Candidatus Sulfobium</taxon>
    </lineage>
</organism>
<dbReference type="EMBL" id="OUUY01000068">
    <property type="protein sequence ID" value="SPQ00428.1"/>
    <property type="molecule type" value="Genomic_DNA"/>
</dbReference>
<reference evidence="2" key="1">
    <citation type="submission" date="2018-03" db="EMBL/GenBank/DDBJ databases">
        <authorList>
            <person name="Zecchin S."/>
        </authorList>
    </citation>
    <scope>NUCLEOTIDE SEQUENCE [LARGE SCALE GENOMIC DNA]</scope>
</reference>
<proteinExistence type="predicted"/>
<name>A0A2U3QGA9_9BACT</name>
<protein>
    <submittedName>
        <fullName evidence="1">Uncharacterized protein</fullName>
    </submittedName>
</protein>
<evidence type="ECO:0000313" key="1">
    <source>
        <dbReference type="EMBL" id="SPQ00428.1"/>
    </source>
</evidence>
<dbReference type="AlphaFoldDB" id="A0A2U3QGA9"/>
<evidence type="ECO:0000313" key="2">
    <source>
        <dbReference type="Proteomes" id="UP000245125"/>
    </source>
</evidence>
<sequence length="47" mass="5457">MAILITMKAKWYQREIANILVRTISKERPESETIKIAGRMACFFPIS</sequence>
<accession>A0A2U3QGA9</accession>